<accession>A0ABY0IMK6</accession>
<proteinExistence type="predicted"/>
<sequence>MRPQSKVRDSIFQGAPGQLSSVVSLGGRLDSGLTRRVVFVLYNNPMNLRRFLLLLSLLSAMAVQAQGEIMRAIPDGASFGELKGVSNGQIAIGAYLYRLAPGAQIRGTDNLIRMPDVLASVSGGVPVRYQVDVNGDVIRVWILSAAEYANLNPRKIPAQPLPLPTLPTMGTAGTAAASSN</sequence>
<reference evidence="1 2" key="1">
    <citation type="submission" date="2019-02" db="EMBL/GenBank/DDBJ databases">
        <title>Genomic Encyclopedia of Type Strains, Phase IV (KMG-IV): sequencing the most valuable type-strain genomes for metagenomic binning, comparative biology and taxonomic classification.</title>
        <authorList>
            <person name="Goeker M."/>
        </authorList>
    </citation>
    <scope>NUCLEOTIDE SEQUENCE [LARGE SCALE GENOMIC DNA]</scope>
    <source>
        <strain evidence="1 2">DSM 21223</strain>
    </source>
</reference>
<name>A0ABY0IMK6_9RHOO</name>
<dbReference type="Proteomes" id="UP000292136">
    <property type="component" value="Unassembled WGS sequence"/>
</dbReference>
<dbReference type="EMBL" id="SHKM01000002">
    <property type="protein sequence ID" value="RZT76107.1"/>
    <property type="molecule type" value="Genomic_DNA"/>
</dbReference>
<evidence type="ECO:0000313" key="1">
    <source>
        <dbReference type="EMBL" id="RZT76107.1"/>
    </source>
</evidence>
<protein>
    <submittedName>
        <fullName evidence="1">Uncharacterized protein</fullName>
    </submittedName>
</protein>
<comment type="caution">
    <text evidence="1">The sequence shown here is derived from an EMBL/GenBank/DDBJ whole genome shotgun (WGS) entry which is preliminary data.</text>
</comment>
<evidence type="ECO:0000313" key="2">
    <source>
        <dbReference type="Proteomes" id="UP000292136"/>
    </source>
</evidence>
<organism evidence="1 2">
    <name type="scientific">Azospira oryzae</name>
    <dbReference type="NCBI Taxonomy" id="146939"/>
    <lineage>
        <taxon>Bacteria</taxon>
        <taxon>Pseudomonadati</taxon>
        <taxon>Pseudomonadota</taxon>
        <taxon>Betaproteobacteria</taxon>
        <taxon>Rhodocyclales</taxon>
        <taxon>Rhodocyclaceae</taxon>
        <taxon>Azospira</taxon>
    </lineage>
</organism>
<gene>
    <name evidence="1" type="ORF">EV678_1978</name>
</gene>
<keyword evidence="2" id="KW-1185">Reference proteome</keyword>